<keyword evidence="9" id="KW-1185">Reference proteome</keyword>
<evidence type="ECO:0000259" key="7">
    <source>
        <dbReference type="Pfam" id="PF00909"/>
    </source>
</evidence>
<dbReference type="GO" id="GO:0008519">
    <property type="term" value="F:ammonium channel activity"/>
    <property type="evidence" value="ECO:0007669"/>
    <property type="project" value="InterPro"/>
</dbReference>
<dbReference type="EMBL" id="MUZQ01000250">
    <property type="protein sequence ID" value="OWK54115.1"/>
    <property type="molecule type" value="Genomic_DNA"/>
</dbReference>
<name>A0A218UK52_9PASE</name>
<dbReference type="InterPro" id="IPR024041">
    <property type="entry name" value="NH4_transpt_AmtB-like_dom"/>
</dbReference>
<feature type="transmembrane region" description="Helical" evidence="6">
    <location>
        <begin position="135"/>
        <end position="157"/>
    </location>
</feature>
<dbReference type="PANTHER" id="PTHR11730">
    <property type="entry name" value="AMMONIUM TRANSPORTER"/>
    <property type="match status" value="1"/>
</dbReference>
<comment type="similarity">
    <text evidence="2">Belongs to the ammonium transporter (TC 2.A.49) family. Rh subfamily.</text>
</comment>
<sequence>MPSRYLSFRCSVPWLILLLQALLLTRSYFGFPGVSDTYASSNSYPAFQDVTHMVIFGFGFFLMVLRRYGFSSTGFNFFLVVLGVQCSMLAEDLLVFIRGQQNQVGMESLAKAVVSTTAVVISTGAVLGKANPVQLIVMTLVELIFFYVSRCINRTLLEVPEPLTVMHVHLFGAYFGLALTSRFPEPPPGLDKNRSTPKSELLSVLGTVFVWVFWPSFNSILADSKKKAVLNTYLALAVSAVAAFMLSALTSKDGKFRMAHIRSAALAGGVAVSYTAHLIQHPWIAMILGLLGSVITILGSHCLQVMLKPLNGSWISCVNVCNYQLVTLGVNETFSSSQRCFNPALKLQDTSGVHFTFGLPAVLGAVAAVVLRVVEDGIATQWNDLSSLGYTAFYYIGAFCQTISTALITGFITETPITQNPPLPWCLFCISLSLTTGLILNIKLLKAVHVSKYFDDQFYWEFPHLSVGF</sequence>
<feature type="transmembrane region" description="Helical" evidence="6">
    <location>
        <begin position="355"/>
        <end position="374"/>
    </location>
</feature>
<feature type="transmembrane region" description="Helical" evidence="6">
    <location>
        <begin position="228"/>
        <end position="249"/>
    </location>
</feature>
<evidence type="ECO:0000256" key="3">
    <source>
        <dbReference type="ARBA" id="ARBA00022692"/>
    </source>
</evidence>
<reference evidence="8 9" key="1">
    <citation type="submission" date="2017-05" db="EMBL/GenBank/DDBJ databases">
        <title>Genome of assembly of the Bengalese finch, Lonchura striata domestica.</title>
        <authorList>
            <person name="Colquitt B.M."/>
            <person name="Brainard M.S."/>
        </authorList>
    </citation>
    <scope>NUCLEOTIDE SEQUENCE [LARGE SCALE GENOMIC DNA]</scope>
    <source>
        <strain evidence="8">White83orange57</strain>
    </source>
</reference>
<evidence type="ECO:0000313" key="8">
    <source>
        <dbReference type="EMBL" id="OWK54115.1"/>
    </source>
</evidence>
<feature type="domain" description="Ammonium transporter AmtB-like" evidence="7">
    <location>
        <begin position="38"/>
        <end position="307"/>
    </location>
</feature>
<comment type="caution">
    <text evidence="8">The sequence shown here is derived from an EMBL/GenBank/DDBJ whole genome shotgun (WGS) entry which is preliminary data.</text>
</comment>
<evidence type="ECO:0000256" key="6">
    <source>
        <dbReference type="SAM" id="Phobius"/>
    </source>
</evidence>
<evidence type="ECO:0000256" key="4">
    <source>
        <dbReference type="ARBA" id="ARBA00022989"/>
    </source>
</evidence>
<keyword evidence="4 6" id="KW-1133">Transmembrane helix</keyword>
<feature type="transmembrane region" description="Helical" evidence="6">
    <location>
        <begin position="283"/>
        <end position="303"/>
    </location>
</feature>
<feature type="transmembrane region" description="Helical" evidence="6">
    <location>
        <begin position="201"/>
        <end position="222"/>
    </location>
</feature>
<feature type="transmembrane region" description="Helical" evidence="6">
    <location>
        <begin position="394"/>
        <end position="413"/>
    </location>
</feature>
<feature type="transmembrane region" description="Helical" evidence="6">
    <location>
        <begin position="77"/>
        <end position="97"/>
    </location>
</feature>
<dbReference type="GO" id="GO:0097272">
    <property type="term" value="P:ammonium homeostasis"/>
    <property type="evidence" value="ECO:0007669"/>
    <property type="project" value="TreeGrafter"/>
</dbReference>
<feature type="transmembrane region" description="Helical" evidence="6">
    <location>
        <begin position="425"/>
        <end position="445"/>
    </location>
</feature>
<feature type="transmembrane region" description="Helical" evidence="6">
    <location>
        <begin position="163"/>
        <end position="180"/>
    </location>
</feature>
<feature type="transmembrane region" description="Helical" evidence="6">
    <location>
        <begin position="12"/>
        <end position="31"/>
    </location>
</feature>
<dbReference type="InterPro" id="IPR029020">
    <property type="entry name" value="Ammonium/urea_transptr"/>
</dbReference>
<evidence type="ECO:0000256" key="2">
    <source>
        <dbReference type="ARBA" id="ARBA00011036"/>
    </source>
</evidence>
<dbReference type="Gene3D" id="1.10.3430.10">
    <property type="entry name" value="Ammonium transporter AmtB like domains"/>
    <property type="match status" value="1"/>
</dbReference>
<comment type="subcellular location">
    <subcellularLocation>
        <location evidence="1">Membrane</location>
        <topology evidence="1">Multi-pass membrane protein</topology>
    </subcellularLocation>
</comment>
<dbReference type="STRING" id="299123.ENSLSDP00000023722"/>
<accession>A0A218UK52</accession>
<dbReference type="AlphaFoldDB" id="A0A218UK52"/>
<protein>
    <submittedName>
        <fullName evidence="8">RH-like protein</fullName>
    </submittedName>
</protein>
<organism evidence="8 9">
    <name type="scientific">Lonchura striata</name>
    <name type="common">white-rumped munia</name>
    <dbReference type="NCBI Taxonomy" id="40157"/>
    <lineage>
        <taxon>Eukaryota</taxon>
        <taxon>Metazoa</taxon>
        <taxon>Chordata</taxon>
        <taxon>Craniata</taxon>
        <taxon>Vertebrata</taxon>
        <taxon>Euteleostomi</taxon>
        <taxon>Archelosauria</taxon>
        <taxon>Archosauria</taxon>
        <taxon>Dinosauria</taxon>
        <taxon>Saurischia</taxon>
        <taxon>Theropoda</taxon>
        <taxon>Coelurosauria</taxon>
        <taxon>Aves</taxon>
        <taxon>Neognathae</taxon>
        <taxon>Neoaves</taxon>
        <taxon>Telluraves</taxon>
        <taxon>Australaves</taxon>
        <taxon>Passeriformes</taxon>
        <taxon>Passeroidea</taxon>
        <taxon>Estrildidae</taxon>
        <taxon>Estrildinae</taxon>
        <taxon>Lonchura</taxon>
    </lineage>
</organism>
<gene>
    <name evidence="8" type="primary">RHL</name>
    <name evidence="8" type="ORF">RLOC_00011559</name>
</gene>
<keyword evidence="5 6" id="KW-0472">Membrane</keyword>
<dbReference type="SUPFAM" id="SSF111352">
    <property type="entry name" value="Ammonium transporter"/>
    <property type="match status" value="1"/>
</dbReference>
<dbReference type="PRINTS" id="PR00342">
    <property type="entry name" value="RHESUSRHD"/>
</dbReference>
<keyword evidence="3 6" id="KW-0812">Transmembrane</keyword>
<dbReference type="GO" id="GO:0005886">
    <property type="term" value="C:plasma membrane"/>
    <property type="evidence" value="ECO:0007669"/>
    <property type="project" value="InterPro"/>
</dbReference>
<feature type="transmembrane region" description="Helical" evidence="6">
    <location>
        <begin position="43"/>
        <end position="65"/>
    </location>
</feature>
<dbReference type="InterPro" id="IPR002229">
    <property type="entry name" value="RhesusRHD"/>
</dbReference>
<evidence type="ECO:0000256" key="1">
    <source>
        <dbReference type="ARBA" id="ARBA00004141"/>
    </source>
</evidence>
<evidence type="ECO:0000256" key="5">
    <source>
        <dbReference type="ARBA" id="ARBA00023136"/>
    </source>
</evidence>
<dbReference type="Pfam" id="PF00909">
    <property type="entry name" value="Ammonium_transp"/>
    <property type="match status" value="1"/>
</dbReference>
<evidence type="ECO:0000313" key="9">
    <source>
        <dbReference type="Proteomes" id="UP000197619"/>
    </source>
</evidence>
<dbReference type="Proteomes" id="UP000197619">
    <property type="component" value="Unassembled WGS sequence"/>
</dbReference>
<dbReference type="PANTHER" id="PTHR11730:SF43">
    <property type="entry name" value="BLOOD GROUP RH(CE) POLYPEPTIDE-RELATED"/>
    <property type="match status" value="1"/>
</dbReference>
<proteinExistence type="inferred from homology"/>